<feature type="region of interest" description="Disordered" evidence="1">
    <location>
        <begin position="98"/>
        <end position="126"/>
    </location>
</feature>
<feature type="compositionally biased region" description="Acidic residues" evidence="1">
    <location>
        <begin position="141"/>
        <end position="164"/>
    </location>
</feature>
<sequence>MAGTGLIRHGQRNPMQKSPHQESPFKPSYQNLFSPRSFLSEDIPAFAIDKPTTSTESFCKMEFEYSGFRSPSLPDFELMEEDLQKERLLEKELLEEDFLDEDFLDEDSPDEDCLDEDYLDGEPLGEEEFLREELLEKGLLEEESSEEEFSEEDSLDEEIMEEEEEHLKEDFAKEKLPGKEKPLKGKLPEEELLSEEPPPLENTSRGPAIASPVLQETEEVLAWTAYDQPPVRRMAQISDYQKVLLSLPEYPPMNGHEGTPNEALKEMICGLQLPRVREACLHILNNDLVSAKLVAYFPRSKCEAIRPTESNFLHAIICRLDGQFNQALFWYRRSHDTDLMVTAWPWCDDIRRSDHTSIARLIRRLRTELLKPRNEDRDYGWLMSARKALNYEWRVFMEWCITNYPEPNPGLPREPTPPPPSTPMPKIPRTQEEYKQYRRRVGID</sequence>
<organism evidence="2 3">
    <name type="scientific">Arthrobotrys conoides</name>
    <dbReference type="NCBI Taxonomy" id="74498"/>
    <lineage>
        <taxon>Eukaryota</taxon>
        <taxon>Fungi</taxon>
        <taxon>Dikarya</taxon>
        <taxon>Ascomycota</taxon>
        <taxon>Pezizomycotina</taxon>
        <taxon>Orbiliomycetes</taxon>
        <taxon>Orbiliales</taxon>
        <taxon>Orbiliaceae</taxon>
        <taxon>Arthrobotrys</taxon>
    </lineage>
</organism>
<feature type="compositionally biased region" description="Basic and acidic residues" evidence="1">
    <location>
        <begin position="165"/>
        <end position="189"/>
    </location>
</feature>
<gene>
    <name evidence="2" type="ORF">TWF506_006442</name>
</gene>
<evidence type="ECO:0000313" key="3">
    <source>
        <dbReference type="Proteomes" id="UP001307849"/>
    </source>
</evidence>
<feature type="region of interest" description="Disordered" evidence="1">
    <location>
        <begin position="1"/>
        <end position="32"/>
    </location>
</feature>
<evidence type="ECO:0000313" key="2">
    <source>
        <dbReference type="EMBL" id="KAK6516535.1"/>
    </source>
</evidence>
<comment type="caution">
    <text evidence="2">The sequence shown here is derived from an EMBL/GenBank/DDBJ whole genome shotgun (WGS) entry which is preliminary data.</text>
</comment>
<dbReference type="EMBL" id="JAVHJM010000003">
    <property type="protein sequence ID" value="KAK6516535.1"/>
    <property type="molecule type" value="Genomic_DNA"/>
</dbReference>
<reference evidence="2 3" key="1">
    <citation type="submission" date="2019-10" db="EMBL/GenBank/DDBJ databases">
        <authorList>
            <person name="Palmer J.M."/>
        </authorList>
    </citation>
    <scope>NUCLEOTIDE SEQUENCE [LARGE SCALE GENOMIC DNA]</scope>
    <source>
        <strain evidence="2 3">TWF506</strain>
    </source>
</reference>
<dbReference type="Proteomes" id="UP001307849">
    <property type="component" value="Unassembled WGS sequence"/>
</dbReference>
<feature type="region of interest" description="Disordered" evidence="1">
    <location>
        <begin position="138"/>
        <end position="207"/>
    </location>
</feature>
<dbReference type="AlphaFoldDB" id="A0AAN8N9A2"/>
<name>A0AAN8N9A2_9PEZI</name>
<feature type="region of interest" description="Disordered" evidence="1">
    <location>
        <begin position="408"/>
        <end position="433"/>
    </location>
</feature>
<evidence type="ECO:0000256" key="1">
    <source>
        <dbReference type="SAM" id="MobiDB-lite"/>
    </source>
</evidence>
<proteinExistence type="predicted"/>
<feature type="compositionally biased region" description="Pro residues" evidence="1">
    <location>
        <begin position="408"/>
        <end position="426"/>
    </location>
</feature>
<keyword evidence="3" id="KW-1185">Reference proteome</keyword>
<protein>
    <submittedName>
        <fullName evidence="2">Uncharacterized protein</fullName>
    </submittedName>
</protein>
<accession>A0AAN8N9A2</accession>